<protein>
    <submittedName>
        <fullName evidence="1">Man(5)GlcNAc(2)-PP-Dol alpha-1,3-mannosyltransferase-like protein</fullName>
    </submittedName>
</protein>
<dbReference type="GO" id="GO:0016757">
    <property type="term" value="F:glycosyltransferase activity"/>
    <property type="evidence" value="ECO:0007669"/>
    <property type="project" value="UniProtKB-KW"/>
</dbReference>
<gene>
    <name evidence="1" type="ORF">F383_16097</name>
</gene>
<accession>A0A0B0PUS1</accession>
<keyword evidence="1" id="KW-0328">Glycosyltransferase</keyword>
<sequence>MSISGVISALAGAALVQITFFSSLNMGRGIACQCVDSFLHTQ</sequence>
<keyword evidence="1" id="KW-0808">Transferase</keyword>
<reference evidence="2" key="1">
    <citation type="submission" date="2014-09" db="EMBL/GenBank/DDBJ databases">
        <authorList>
            <person name="Mudge J."/>
            <person name="Ramaraj T."/>
            <person name="Lindquist I.E."/>
            <person name="Bharti A.K."/>
            <person name="Sundararajan A."/>
            <person name="Cameron C.T."/>
            <person name="Woodward J.E."/>
            <person name="May G.D."/>
            <person name="Brubaker C."/>
            <person name="Broadhvest J."/>
            <person name="Wilkins T.A."/>
        </authorList>
    </citation>
    <scope>NUCLEOTIDE SEQUENCE</scope>
    <source>
        <strain evidence="2">cv. AKA8401</strain>
    </source>
</reference>
<dbReference type="Proteomes" id="UP000032142">
    <property type="component" value="Unassembled WGS sequence"/>
</dbReference>
<dbReference type="AlphaFoldDB" id="A0A0B0PUS1"/>
<dbReference type="EMBL" id="KN455118">
    <property type="protein sequence ID" value="KHG30218.1"/>
    <property type="molecule type" value="Genomic_DNA"/>
</dbReference>
<evidence type="ECO:0000313" key="2">
    <source>
        <dbReference type="Proteomes" id="UP000032142"/>
    </source>
</evidence>
<organism evidence="1 2">
    <name type="scientific">Gossypium arboreum</name>
    <name type="common">Tree cotton</name>
    <name type="synonym">Gossypium nanking</name>
    <dbReference type="NCBI Taxonomy" id="29729"/>
    <lineage>
        <taxon>Eukaryota</taxon>
        <taxon>Viridiplantae</taxon>
        <taxon>Streptophyta</taxon>
        <taxon>Embryophyta</taxon>
        <taxon>Tracheophyta</taxon>
        <taxon>Spermatophyta</taxon>
        <taxon>Magnoliopsida</taxon>
        <taxon>eudicotyledons</taxon>
        <taxon>Gunneridae</taxon>
        <taxon>Pentapetalae</taxon>
        <taxon>rosids</taxon>
        <taxon>malvids</taxon>
        <taxon>Malvales</taxon>
        <taxon>Malvaceae</taxon>
        <taxon>Malvoideae</taxon>
        <taxon>Gossypium</taxon>
    </lineage>
</organism>
<proteinExistence type="predicted"/>
<keyword evidence="2" id="KW-1185">Reference proteome</keyword>
<name>A0A0B0PUS1_GOSAR</name>
<evidence type="ECO:0000313" key="1">
    <source>
        <dbReference type="EMBL" id="KHG30218.1"/>
    </source>
</evidence>